<dbReference type="InterPro" id="IPR013785">
    <property type="entry name" value="Aldolase_TIM"/>
</dbReference>
<accession>D8PRM2</accession>
<reference evidence="2 3" key="1">
    <citation type="journal article" date="2010" name="Nat. Biotechnol.">
        <title>Genome sequence of the model mushroom Schizophyllum commune.</title>
        <authorList>
            <person name="Ohm R.A."/>
            <person name="de Jong J.F."/>
            <person name="Lugones L.G."/>
            <person name="Aerts A."/>
            <person name="Kothe E."/>
            <person name="Stajich J.E."/>
            <person name="de Vries R.P."/>
            <person name="Record E."/>
            <person name="Levasseur A."/>
            <person name="Baker S.E."/>
            <person name="Bartholomew K.A."/>
            <person name="Coutinho P.M."/>
            <person name="Erdmann S."/>
            <person name="Fowler T.J."/>
            <person name="Gathman A.C."/>
            <person name="Lombard V."/>
            <person name="Henrissat B."/>
            <person name="Knabe N."/>
            <person name="Kuees U."/>
            <person name="Lilly W.W."/>
            <person name="Lindquist E."/>
            <person name="Lucas S."/>
            <person name="Magnuson J.K."/>
            <person name="Piumi F."/>
            <person name="Raudaskoski M."/>
            <person name="Salamov A."/>
            <person name="Schmutz J."/>
            <person name="Schwarze F.W.M.R."/>
            <person name="vanKuyk P.A."/>
            <person name="Horton J.S."/>
            <person name="Grigoriev I.V."/>
            <person name="Woesten H.A.B."/>
        </authorList>
    </citation>
    <scope>NUCLEOTIDE SEQUENCE [LARGE SCALE GENOMIC DNA]</scope>
    <source>
        <strain evidence="3">H4-8 / FGSC 9210</strain>
    </source>
</reference>
<proteinExistence type="predicted"/>
<dbReference type="eggNOG" id="KOG0134">
    <property type="taxonomic scope" value="Eukaryota"/>
</dbReference>
<dbReference type="InterPro" id="IPR045247">
    <property type="entry name" value="Oye-like"/>
</dbReference>
<dbReference type="InParanoid" id="D8PRM2"/>
<keyword evidence="3" id="KW-1185">Reference proteome</keyword>
<evidence type="ECO:0000313" key="3">
    <source>
        <dbReference type="Proteomes" id="UP000007431"/>
    </source>
</evidence>
<dbReference type="KEGG" id="scm:SCHCO_02498327"/>
<dbReference type="AlphaFoldDB" id="D8PRM2"/>
<dbReference type="Proteomes" id="UP000007431">
    <property type="component" value="Unassembled WGS sequence"/>
</dbReference>
<dbReference type="OrthoDB" id="276546at2759"/>
<dbReference type="VEuPathDB" id="FungiDB:SCHCODRAFT_02498327"/>
<dbReference type="Gene3D" id="3.20.20.70">
    <property type="entry name" value="Aldolase class I"/>
    <property type="match status" value="1"/>
</dbReference>
<dbReference type="Pfam" id="PF00724">
    <property type="entry name" value="Oxidored_FMN"/>
    <property type="match status" value="1"/>
</dbReference>
<dbReference type="HOGENOM" id="CLU_012153_0_0_1"/>
<dbReference type="GO" id="GO:0010181">
    <property type="term" value="F:FMN binding"/>
    <property type="evidence" value="ECO:0007669"/>
    <property type="project" value="InterPro"/>
</dbReference>
<dbReference type="PANTHER" id="PTHR22893:SF91">
    <property type="entry name" value="NADPH DEHYDROGENASE 2-RELATED"/>
    <property type="match status" value="1"/>
</dbReference>
<gene>
    <name evidence="2" type="ORF">SCHCODRAFT_46545</name>
</gene>
<dbReference type="EMBL" id="GL377302">
    <property type="protein sequence ID" value="EFJ03172.1"/>
    <property type="molecule type" value="Genomic_DNA"/>
</dbReference>
<dbReference type="GO" id="GO:0003959">
    <property type="term" value="F:NADPH dehydrogenase activity"/>
    <property type="evidence" value="ECO:0007669"/>
    <property type="project" value="TreeGrafter"/>
</dbReference>
<dbReference type="InterPro" id="IPR001155">
    <property type="entry name" value="OxRdtase_FMN_N"/>
</dbReference>
<dbReference type="OMA" id="ENRFRFP"/>
<evidence type="ECO:0000313" key="2">
    <source>
        <dbReference type="EMBL" id="EFJ03172.1"/>
    </source>
</evidence>
<organism evidence="3">
    <name type="scientific">Schizophyllum commune (strain H4-8 / FGSC 9210)</name>
    <name type="common">Split gill fungus</name>
    <dbReference type="NCBI Taxonomy" id="578458"/>
    <lineage>
        <taxon>Eukaryota</taxon>
        <taxon>Fungi</taxon>
        <taxon>Dikarya</taxon>
        <taxon>Basidiomycota</taxon>
        <taxon>Agaricomycotina</taxon>
        <taxon>Agaricomycetes</taxon>
        <taxon>Agaricomycetidae</taxon>
        <taxon>Agaricales</taxon>
        <taxon>Schizophyllaceae</taxon>
        <taxon>Schizophyllum</taxon>
    </lineage>
</organism>
<dbReference type="CDD" id="cd02933">
    <property type="entry name" value="OYE_like_FMN"/>
    <property type="match status" value="1"/>
</dbReference>
<sequence>MTLTSTPKLFQPLKVGNVQLSHRVVFAPSTRLRNNKQHAALPISKEYYRQRSGVPGSLIIHEGTAISANACGFGHAPGIWTDEQVAALKEVVEGVHAQGSHIFLQIVAAGFSSRLHFLLEDDPTAEYVGASDIPLKGHENDPHPRPLTVDEIHEYAEWFAQAARNAVFGAGFDGVEIHGAHGYLIEQFLSDRSNNRTDEYGGSIENRARFALEVTEAVVKAVGEERTGFRISPWSPYQDINMPDPKPTFGYLATQLRDRYPRFAYLHVVEPGASAAFVADPSKYDNDASNDFLRKIWDPKTRPFISAGGYTRETAIAAAEEKGDLIAFSKLYIANPDLPRRLMEDAQLTTADETTFYAPGSEDAKGYTDYPFMSAISA</sequence>
<evidence type="ECO:0000259" key="1">
    <source>
        <dbReference type="Pfam" id="PF00724"/>
    </source>
</evidence>
<dbReference type="GeneID" id="9597834"/>
<dbReference type="SUPFAM" id="SSF51395">
    <property type="entry name" value="FMN-linked oxidoreductases"/>
    <property type="match status" value="1"/>
</dbReference>
<protein>
    <recommendedName>
        <fullName evidence="1">NADH:flavin oxidoreductase/NADH oxidase N-terminal domain-containing protein</fullName>
    </recommendedName>
</protein>
<dbReference type="FunCoup" id="D8PRM2">
    <property type="interactions" value="248"/>
</dbReference>
<feature type="domain" description="NADH:flavin oxidoreductase/NADH oxidase N-terminal" evidence="1">
    <location>
        <begin position="8"/>
        <end position="345"/>
    </location>
</feature>
<name>D8PRM2_SCHCM</name>
<dbReference type="RefSeq" id="XP_003038074.1">
    <property type="nucleotide sequence ID" value="XM_003038028.1"/>
</dbReference>
<dbReference type="PANTHER" id="PTHR22893">
    <property type="entry name" value="NADH OXIDOREDUCTASE-RELATED"/>
    <property type="match status" value="1"/>
</dbReference>